<evidence type="ECO:0000313" key="2">
    <source>
        <dbReference type="Proteomes" id="UP000199504"/>
    </source>
</evidence>
<accession>A0A1C4WZ65</accession>
<name>A0A1C4WZ65_9ACTN</name>
<evidence type="ECO:0000313" key="1">
    <source>
        <dbReference type="EMBL" id="SCF01547.1"/>
    </source>
</evidence>
<sequence>MSLDRLGVLAVDQLTQGKDYVGVAAPLGQPQPGTVAAAGSALAALGNERLADVARELATTAQDPATGTVGGTASNILGDTDVWLRLVARRGGSVPRVDRLAATLTSLVDPGRGGRLAPGKPATLAGTLALARVLEAAEEEPSSPALRSITPSLRRTLGTPSVCAVNAQNDPSILLASLEIGRDLGTRCVAPQAAGATLRPWLTLLRSRLADGGQLFEEALLAAPSVGAAAEAGAIDQTDSRAYYQALVSAAGRQPLRAAALTGVGRVALVVEAAARAGVPADQLALLTPVMARTVRWGGRLPDAATTSDVYETMLLRWALPRLGVTPQGTPAPRATPTDRVVLALAESTPHDFVADLRLAAAERGGSGRRAAILAAAADRADQCAISSALRARTTSAVLAAFPTATRSQAIATAAPEILLWAALVVTPGGPCVDTPTDRRLVELRNDLAAAVPGLISRTATPAASASTTGSADPATAGSSSLAREWYLAEASCVLGRTPTVHIALLDEWTRSAADEAPATRESAVIPLTAALRLHDIDQRGCVGGWWNGG</sequence>
<keyword evidence="2" id="KW-1185">Reference proteome</keyword>
<organism evidence="1 2">
    <name type="scientific">Micromonospora mirobrigensis</name>
    <dbReference type="NCBI Taxonomy" id="262898"/>
    <lineage>
        <taxon>Bacteria</taxon>
        <taxon>Bacillati</taxon>
        <taxon>Actinomycetota</taxon>
        <taxon>Actinomycetes</taxon>
        <taxon>Micromonosporales</taxon>
        <taxon>Micromonosporaceae</taxon>
        <taxon>Micromonospora</taxon>
    </lineage>
</organism>
<gene>
    <name evidence="1" type="ORF">GA0070564_102609</name>
</gene>
<dbReference type="EMBL" id="FMCX01000002">
    <property type="protein sequence ID" value="SCF01547.1"/>
    <property type="molecule type" value="Genomic_DNA"/>
</dbReference>
<dbReference type="Proteomes" id="UP000199504">
    <property type="component" value="Unassembled WGS sequence"/>
</dbReference>
<dbReference type="RefSeq" id="WP_091606406.1">
    <property type="nucleotide sequence ID" value="NZ_FMCX01000002.1"/>
</dbReference>
<reference evidence="2" key="1">
    <citation type="submission" date="2016-06" db="EMBL/GenBank/DDBJ databases">
        <authorList>
            <person name="Varghese N."/>
            <person name="Submissions Spin"/>
        </authorList>
    </citation>
    <scope>NUCLEOTIDE SEQUENCE [LARGE SCALE GENOMIC DNA]</scope>
    <source>
        <strain evidence="2">DSM 44830</strain>
    </source>
</reference>
<proteinExistence type="predicted"/>
<dbReference type="AlphaFoldDB" id="A0A1C4WZ65"/>
<protein>
    <submittedName>
        <fullName evidence="1">Uncharacterized protein</fullName>
    </submittedName>
</protein>